<dbReference type="Gene3D" id="1.10.3720.10">
    <property type="entry name" value="MetI-like"/>
    <property type="match status" value="1"/>
</dbReference>
<evidence type="ECO:0000256" key="3">
    <source>
        <dbReference type="ARBA" id="ARBA00022475"/>
    </source>
</evidence>
<feature type="transmembrane region" description="Helical" evidence="7">
    <location>
        <begin position="229"/>
        <end position="254"/>
    </location>
</feature>
<evidence type="ECO:0000256" key="4">
    <source>
        <dbReference type="ARBA" id="ARBA00022692"/>
    </source>
</evidence>
<keyword evidence="5 7" id="KW-1133">Transmembrane helix</keyword>
<dbReference type="InterPro" id="IPR000515">
    <property type="entry name" value="MetI-like"/>
</dbReference>
<dbReference type="EMBL" id="JAMQKB010000001">
    <property type="protein sequence ID" value="MDC3423218.1"/>
    <property type="molecule type" value="Genomic_DNA"/>
</dbReference>
<proteinExistence type="inferred from homology"/>
<dbReference type="Proteomes" id="UP001145050">
    <property type="component" value="Unassembled WGS sequence"/>
</dbReference>
<protein>
    <submittedName>
        <fullName evidence="9">Sugar ABC transporter permease</fullName>
    </submittedName>
</protein>
<evidence type="ECO:0000256" key="2">
    <source>
        <dbReference type="ARBA" id="ARBA00022448"/>
    </source>
</evidence>
<keyword evidence="4 7" id="KW-0812">Transmembrane</keyword>
<feature type="transmembrane region" description="Helical" evidence="7">
    <location>
        <begin position="24"/>
        <end position="45"/>
    </location>
</feature>
<feature type="transmembrane region" description="Helical" evidence="7">
    <location>
        <begin position="121"/>
        <end position="141"/>
    </location>
</feature>
<evidence type="ECO:0000256" key="1">
    <source>
        <dbReference type="ARBA" id="ARBA00004651"/>
    </source>
</evidence>
<dbReference type="AlphaFoldDB" id="A0A9X4AM69"/>
<dbReference type="PANTHER" id="PTHR30193">
    <property type="entry name" value="ABC TRANSPORTER PERMEASE PROTEIN"/>
    <property type="match status" value="1"/>
</dbReference>
<gene>
    <name evidence="9" type="ORF">NC797_01685</name>
</gene>
<accession>A0A9X4AM69</accession>
<feature type="transmembrane region" description="Helical" evidence="7">
    <location>
        <begin position="87"/>
        <end position="109"/>
    </location>
</feature>
<dbReference type="GO" id="GO:0005886">
    <property type="term" value="C:plasma membrane"/>
    <property type="evidence" value="ECO:0007669"/>
    <property type="project" value="UniProtKB-SubCell"/>
</dbReference>
<evidence type="ECO:0000313" key="10">
    <source>
        <dbReference type="Proteomes" id="UP001145050"/>
    </source>
</evidence>
<evidence type="ECO:0000313" key="9">
    <source>
        <dbReference type="EMBL" id="MDC3423218.1"/>
    </source>
</evidence>
<dbReference type="PANTHER" id="PTHR30193:SF42">
    <property type="entry name" value="ABC TRANSPORTER PERMEASE PROTEIN"/>
    <property type="match status" value="1"/>
</dbReference>
<dbReference type="Pfam" id="PF00528">
    <property type="entry name" value="BPD_transp_1"/>
    <property type="match status" value="1"/>
</dbReference>
<evidence type="ECO:0000256" key="5">
    <source>
        <dbReference type="ARBA" id="ARBA00022989"/>
    </source>
</evidence>
<comment type="caution">
    <text evidence="9">The sequence shown here is derived from an EMBL/GenBank/DDBJ whole genome shotgun (WGS) entry which is preliminary data.</text>
</comment>
<keyword evidence="10" id="KW-1185">Reference proteome</keyword>
<comment type="similarity">
    <text evidence="7">Belongs to the binding-protein-dependent transport system permease family.</text>
</comment>
<evidence type="ECO:0000256" key="7">
    <source>
        <dbReference type="RuleBase" id="RU363032"/>
    </source>
</evidence>
<comment type="subcellular location">
    <subcellularLocation>
        <location evidence="1 7">Cell membrane</location>
        <topology evidence="1 7">Multi-pass membrane protein</topology>
    </subcellularLocation>
</comment>
<keyword evidence="2 7" id="KW-0813">Transport</keyword>
<feature type="transmembrane region" description="Helical" evidence="7">
    <location>
        <begin position="288"/>
        <end position="312"/>
    </location>
</feature>
<keyword evidence="3" id="KW-1003">Cell membrane</keyword>
<dbReference type="InterPro" id="IPR051393">
    <property type="entry name" value="ABC_transporter_permease"/>
</dbReference>
<keyword evidence="6 7" id="KW-0472">Membrane</keyword>
<sequence>MEATNTQKRDTLRQKKKPVSKDKVLAFLFLLPSLILIAVFVYGFIGWTGYVSVSNWNQLIPDMSFVGLDNFSSIFQTFRFQSDLRNMLFFTVFFIAGVVILGQFLAVLIDQKLKGESIFRNIFLFPMALSFVVTGVVWRWVLNPDTGMNIILDGLFGWTPGWYTDTTIVPTLQIGQIDFGIPLALIAVMIAAIWQMTGFSLAMYLAGLRGIPEELREAARMDGATERQIYFKVILPQLQPITFGVIVMMLHISLKIFDLIYTMTGPGANFVTDMPAVNMFETTFRGNYYAEGAAIAIVLLVLVAIFIVPYLIKSRKGEA</sequence>
<organism evidence="9 10">
    <name type="scientific">Terrihalobacillus insolitus</name>
    <dbReference type="NCBI Taxonomy" id="2950438"/>
    <lineage>
        <taxon>Bacteria</taxon>
        <taxon>Bacillati</taxon>
        <taxon>Bacillota</taxon>
        <taxon>Bacilli</taxon>
        <taxon>Bacillales</taxon>
        <taxon>Bacillaceae</taxon>
        <taxon>Terrihalobacillus</taxon>
    </lineage>
</organism>
<dbReference type="GO" id="GO:0055085">
    <property type="term" value="P:transmembrane transport"/>
    <property type="evidence" value="ECO:0007669"/>
    <property type="project" value="InterPro"/>
</dbReference>
<dbReference type="InterPro" id="IPR035906">
    <property type="entry name" value="MetI-like_sf"/>
</dbReference>
<feature type="transmembrane region" description="Helical" evidence="7">
    <location>
        <begin position="179"/>
        <end position="208"/>
    </location>
</feature>
<dbReference type="PROSITE" id="PS50928">
    <property type="entry name" value="ABC_TM1"/>
    <property type="match status" value="1"/>
</dbReference>
<feature type="domain" description="ABC transmembrane type-1" evidence="8">
    <location>
        <begin position="84"/>
        <end position="312"/>
    </location>
</feature>
<dbReference type="SUPFAM" id="SSF161098">
    <property type="entry name" value="MetI-like"/>
    <property type="match status" value="1"/>
</dbReference>
<dbReference type="CDD" id="cd06261">
    <property type="entry name" value="TM_PBP2"/>
    <property type="match status" value="1"/>
</dbReference>
<evidence type="ECO:0000259" key="8">
    <source>
        <dbReference type="PROSITE" id="PS50928"/>
    </source>
</evidence>
<evidence type="ECO:0000256" key="6">
    <source>
        <dbReference type="ARBA" id="ARBA00023136"/>
    </source>
</evidence>
<reference evidence="9" key="1">
    <citation type="submission" date="2022-06" db="EMBL/GenBank/DDBJ databases">
        <title>Aquibacillus sp. a new bacterium isolated from soil saline samples.</title>
        <authorList>
            <person name="Galisteo C."/>
            <person name="De La Haba R."/>
            <person name="Sanchez-Porro C."/>
            <person name="Ventosa A."/>
        </authorList>
    </citation>
    <scope>NUCLEOTIDE SEQUENCE</scope>
    <source>
        <strain evidence="9">3ASR75-11</strain>
    </source>
</reference>
<name>A0A9X4AM69_9BACI</name>